<dbReference type="Proteomes" id="UP000092691">
    <property type="component" value="Plasmid unnamed3"/>
</dbReference>
<feature type="domain" description="Solute-binding protein family 3/N-terminal" evidence="4">
    <location>
        <begin position="50"/>
        <end position="276"/>
    </location>
</feature>
<reference evidence="6 11" key="4">
    <citation type="submission" date="2016-11" db="EMBL/GenBank/DDBJ databases">
        <title>Rhizobium leguminosarum bv. viciae strain Vaf12 isolated from Vavilovia formosa root nodules from Russia, Dagestan.</title>
        <authorList>
            <person name="Kimeklis A."/>
        </authorList>
    </citation>
    <scope>NUCLEOTIDE SEQUENCE [LARGE SCALE GENOMIC DNA]</scope>
    <source>
        <strain evidence="6 11">Vaf-108</strain>
        <plasmid evidence="11">Plasmid unnamed1</plasmid>
        <plasmid evidence="6">unnamed1</plasmid>
    </source>
</reference>
<evidence type="ECO:0000313" key="10">
    <source>
        <dbReference type="Proteomes" id="UP000092691"/>
    </source>
</evidence>
<evidence type="ECO:0000313" key="6">
    <source>
        <dbReference type="EMBL" id="API55057.1"/>
    </source>
</evidence>
<dbReference type="Pfam" id="PF00497">
    <property type="entry name" value="SBP_bac_3"/>
    <property type="match status" value="1"/>
</dbReference>
<evidence type="ECO:0000256" key="3">
    <source>
        <dbReference type="SAM" id="SignalP"/>
    </source>
</evidence>
<dbReference type="PANTHER" id="PTHR35936:SF17">
    <property type="entry name" value="ARGININE-BINDING EXTRACELLULAR PROTEIN ARTP"/>
    <property type="match status" value="1"/>
</dbReference>
<protein>
    <submittedName>
        <fullName evidence="7">ABC transporter substrate-binding protein</fullName>
    </submittedName>
</protein>
<dbReference type="AlphaFoldDB" id="A0A154I772"/>
<reference evidence="5 10" key="3">
    <citation type="submission" date="2016-06" db="EMBL/GenBank/DDBJ databases">
        <title>Microsymbionts genomes from the relict species Vavilovia formosa.</title>
        <authorList>
            <person name="Chirak E."/>
            <person name="Kimeklis A."/>
            <person name="Andronov E."/>
        </authorList>
    </citation>
    <scope>NUCLEOTIDE SEQUENCE [LARGE SCALE GENOMIC DNA]</scope>
    <source>
        <strain evidence="5 10">Vaf10</strain>
        <plasmid evidence="10">Plasmid unnamed3</plasmid>
        <plasmid evidence="5">unnamed3</plasmid>
    </source>
</reference>
<dbReference type="InterPro" id="IPR001638">
    <property type="entry name" value="Solute-binding_3/MltF_N"/>
</dbReference>
<dbReference type="Proteomes" id="UP000183050">
    <property type="component" value="Plasmid unnamed1"/>
</dbReference>
<dbReference type="SMART" id="SM00062">
    <property type="entry name" value="PBPb"/>
    <property type="match status" value="1"/>
</dbReference>
<keyword evidence="2 3" id="KW-0732">Signal</keyword>
<dbReference type="SUPFAM" id="SSF53850">
    <property type="entry name" value="Periplasmic binding protein-like II"/>
    <property type="match status" value="1"/>
</dbReference>
<keyword evidence="5" id="KW-0614">Plasmid</keyword>
<evidence type="ECO:0000256" key="2">
    <source>
        <dbReference type="ARBA" id="ARBA00022729"/>
    </source>
</evidence>
<dbReference type="EMBL" id="LWBS01000015">
    <property type="protein sequence ID" value="OAP97075.1"/>
    <property type="molecule type" value="Genomic_DNA"/>
</dbReference>
<dbReference type="PANTHER" id="PTHR35936">
    <property type="entry name" value="MEMBRANE-BOUND LYTIC MUREIN TRANSGLYCOSYLASE F"/>
    <property type="match status" value="1"/>
</dbReference>
<reference evidence="7" key="1">
    <citation type="submission" date="2016-03" db="EMBL/GenBank/DDBJ databases">
        <title>Microsymbionts genomes from the relict species Vavilovia formosa.</title>
        <authorList>
            <person name="Chirak E."/>
            <person name="Kimeklis A."/>
            <person name="Kopat V."/>
            <person name="Andronov E."/>
        </authorList>
    </citation>
    <scope>NUCLEOTIDE SEQUENCE [LARGE SCALE GENOMIC DNA]</scope>
    <source>
        <strain evidence="7">Vaf12</strain>
    </source>
</reference>
<proteinExistence type="predicted"/>
<dbReference type="EMBL" id="CP018229">
    <property type="protein sequence ID" value="API55057.1"/>
    <property type="molecule type" value="Genomic_DNA"/>
</dbReference>
<accession>A0A154I772</accession>
<reference evidence="8 9" key="2">
    <citation type="submission" date="2016-04" db="EMBL/GenBank/DDBJ databases">
        <title>Fast-growing isolate from the root nodules of Vavilovia formosa.</title>
        <authorList>
            <person name="Kimeklis A."/>
            <person name="Safronova V."/>
            <person name="Belimov A."/>
            <person name="Andronov E."/>
        </authorList>
    </citation>
    <scope>NUCLEOTIDE SEQUENCE [LARGE SCALE GENOMIC DNA]</scope>
    <source>
        <strain evidence="8 9">Vaf-46</strain>
    </source>
</reference>
<evidence type="ECO:0000313" key="8">
    <source>
        <dbReference type="EMBL" id="OAP97075.1"/>
    </source>
</evidence>
<evidence type="ECO:0000313" key="11">
    <source>
        <dbReference type="Proteomes" id="UP000183050"/>
    </source>
</evidence>
<feature type="chain" id="PRO_5010450211" evidence="3">
    <location>
        <begin position="40"/>
        <end position="290"/>
    </location>
</feature>
<geneLocation type="plasmid" evidence="6">
    <name>unnamed1</name>
</geneLocation>
<evidence type="ECO:0000313" key="9">
    <source>
        <dbReference type="Proteomes" id="UP000078465"/>
    </source>
</evidence>
<dbReference type="Gene3D" id="3.40.190.10">
    <property type="entry name" value="Periplasmic binding protein-like II"/>
    <property type="match status" value="2"/>
</dbReference>
<evidence type="ECO:0000313" key="7">
    <source>
        <dbReference type="EMBL" id="KZA96428.1"/>
    </source>
</evidence>
<dbReference type="GO" id="GO:0042597">
    <property type="term" value="C:periplasmic space"/>
    <property type="evidence" value="ECO:0007669"/>
    <property type="project" value="UniProtKB-SubCell"/>
</dbReference>
<name>A0A154I772_RHILE</name>
<organism evidence="7">
    <name type="scientific">Rhizobium leguminosarum</name>
    <dbReference type="NCBI Taxonomy" id="384"/>
    <lineage>
        <taxon>Bacteria</taxon>
        <taxon>Pseudomonadati</taxon>
        <taxon>Pseudomonadota</taxon>
        <taxon>Alphaproteobacteria</taxon>
        <taxon>Hyphomicrobiales</taxon>
        <taxon>Rhizobiaceae</taxon>
        <taxon>Rhizobium/Agrobacterium group</taxon>
        <taxon>Rhizobium</taxon>
    </lineage>
</organism>
<dbReference type="EMBL" id="LVYU01000163">
    <property type="protein sequence ID" value="KZA96428.1"/>
    <property type="molecule type" value="Genomic_DNA"/>
</dbReference>
<evidence type="ECO:0000259" key="4">
    <source>
        <dbReference type="SMART" id="SM00062"/>
    </source>
</evidence>
<dbReference type="EMBL" id="CP016290">
    <property type="protein sequence ID" value="ANP90864.1"/>
    <property type="molecule type" value="Genomic_DNA"/>
</dbReference>
<gene>
    <name evidence="7" type="ORF">A4A59_34920</name>
    <name evidence="8" type="ORF">A4U53_37080</name>
    <name evidence="5" type="ORF">BA011_33625</name>
    <name evidence="6" type="ORF">BMW22_25805</name>
</gene>
<geneLocation type="plasmid" evidence="5 10">
    <name>unnamed3</name>
</geneLocation>
<feature type="signal peptide" evidence="3">
    <location>
        <begin position="1"/>
        <end position="39"/>
    </location>
</feature>
<evidence type="ECO:0000313" key="5">
    <source>
        <dbReference type="EMBL" id="ANP90864.1"/>
    </source>
</evidence>
<evidence type="ECO:0000256" key="1">
    <source>
        <dbReference type="ARBA" id="ARBA00004418"/>
    </source>
</evidence>
<sequence>MVRTGNTKMGNKMHKKIISAVVVAFTALATMTASGSSAAAGNLKTITEGTLLVGSDQVYPPYDYLEDGVTKGFDADVMAIIAPKLGVEVTFMDTRFASLIPGLQANRFDMIASALYVTPARAKVVDYIAYAKTGGSLMVRADDTFEPKTPEDLCGKRVANLKGAAWVPELQKVSQERCGSNPIDVKEFVTSAEAAQALLSRGADVVFDDAGVSKAALVASGNRLKITSSEILFPVIMGLAVKKGNDQLLAGLKEAFEPLKSSEEYKAILAKYNLDLPTDAEIASALTEAK</sequence>
<comment type="subcellular location">
    <subcellularLocation>
        <location evidence="1">Periplasm</location>
    </subcellularLocation>
</comment>